<dbReference type="Proteomes" id="UP000679749">
    <property type="component" value="Unassembled WGS sequence"/>
</dbReference>
<sequence length="126" mass="14591">MEWTLTILFVVSILLLIFSILKERQTAKKNHNEIDLVHISVMKEINGMQESLRNMELDLEIVTKETGVQLSMEEKILKREVLDLYRRQYSIDSIAQQKQVSENEVKQIIAVYQSSQAEGRLVANEG</sequence>
<dbReference type="EMBL" id="JAGYPF010000001">
    <property type="protein sequence ID" value="MBS4211097.1"/>
    <property type="molecule type" value="Genomic_DNA"/>
</dbReference>
<name>A0A942U2I6_9BACI</name>
<keyword evidence="1" id="KW-1133">Transmembrane helix</keyword>
<gene>
    <name evidence="2" type="ORF">KHA99_01365</name>
</gene>
<keyword evidence="1" id="KW-0812">Transmembrane</keyword>
<protein>
    <submittedName>
        <fullName evidence="2">Uncharacterized protein</fullName>
    </submittedName>
</protein>
<comment type="caution">
    <text evidence="2">The sequence shown here is derived from an EMBL/GenBank/DDBJ whole genome shotgun (WGS) entry which is preliminary data.</text>
</comment>
<proteinExistence type="predicted"/>
<dbReference type="AlphaFoldDB" id="A0A942U2I6"/>
<accession>A0A942U2I6</accession>
<dbReference type="RefSeq" id="WP_213115641.1">
    <property type="nucleotide sequence ID" value="NZ_JAGYPF010000001.1"/>
</dbReference>
<keyword evidence="3" id="KW-1185">Reference proteome</keyword>
<reference evidence="2" key="1">
    <citation type="submission" date="2021-05" db="EMBL/GenBank/DDBJ databases">
        <title>Novel Bacillus species.</title>
        <authorList>
            <person name="Liu G."/>
        </authorList>
    </citation>
    <scope>NUCLEOTIDE SEQUENCE</scope>
    <source>
        <strain evidence="2">FJAT-49825</strain>
    </source>
</reference>
<feature type="transmembrane region" description="Helical" evidence="1">
    <location>
        <begin position="6"/>
        <end position="21"/>
    </location>
</feature>
<evidence type="ECO:0000313" key="3">
    <source>
        <dbReference type="Proteomes" id="UP000679749"/>
    </source>
</evidence>
<organism evidence="2 3">
    <name type="scientific">Neobacillus rhizophilus</name>
    <dbReference type="NCBI Taxonomy" id="2833579"/>
    <lineage>
        <taxon>Bacteria</taxon>
        <taxon>Bacillati</taxon>
        <taxon>Bacillota</taxon>
        <taxon>Bacilli</taxon>
        <taxon>Bacillales</taxon>
        <taxon>Bacillaceae</taxon>
        <taxon>Neobacillus</taxon>
    </lineage>
</organism>
<evidence type="ECO:0000256" key="1">
    <source>
        <dbReference type="SAM" id="Phobius"/>
    </source>
</evidence>
<keyword evidence="1" id="KW-0472">Membrane</keyword>
<evidence type="ECO:0000313" key="2">
    <source>
        <dbReference type="EMBL" id="MBS4211097.1"/>
    </source>
</evidence>